<protein>
    <submittedName>
        <fullName evidence="2">Uncharacterized protein</fullName>
    </submittedName>
</protein>
<sequence length="78" mass="8440">MTLVETPVWKEPASAMATGRRPGENTLKRELWTKFDAASTCGLSLNASAFQGTVKKGFLDMLDEASCDGETEVADSLR</sequence>
<feature type="region of interest" description="Disordered" evidence="1">
    <location>
        <begin position="1"/>
        <end position="23"/>
    </location>
</feature>
<accession>A0A2P2P221</accession>
<organism evidence="2">
    <name type="scientific">Rhizophora mucronata</name>
    <name type="common">Asiatic mangrove</name>
    <dbReference type="NCBI Taxonomy" id="61149"/>
    <lineage>
        <taxon>Eukaryota</taxon>
        <taxon>Viridiplantae</taxon>
        <taxon>Streptophyta</taxon>
        <taxon>Embryophyta</taxon>
        <taxon>Tracheophyta</taxon>
        <taxon>Spermatophyta</taxon>
        <taxon>Magnoliopsida</taxon>
        <taxon>eudicotyledons</taxon>
        <taxon>Gunneridae</taxon>
        <taxon>Pentapetalae</taxon>
        <taxon>rosids</taxon>
        <taxon>fabids</taxon>
        <taxon>Malpighiales</taxon>
        <taxon>Rhizophoraceae</taxon>
        <taxon>Rhizophora</taxon>
    </lineage>
</organism>
<name>A0A2P2P221_RHIMU</name>
<dbReference type="EMBL" id="GGEC01068187">
    <property type="protein sequence ID" value="MBX48671.1"/>
    <property type="molecule type" value="Transcribed_RNA"/>
</dbReference>
<dbReference type="PANTHER" id="PTHR37238">
    <property type="entry name" value="OS05G0532500 PROTEIN"/>
    <property type="match status" value="1"/>
</dbReference>
<evidence type="ECO:0000313" key="2">
    <source>
        <dbReference type="EMBL" id="MBX48671.1"/>
    </source>
</evidence>
<dbReference type="PANTHER" id="PTHR37238:SF1">
    <property type="entry name" value="OS05G0532500 PROTEIN"/>
    <property type="match status" value="1"/>
</dbReference>
<evidence type="ECO:0000256" key="1">
    <source>
        <dbReference type="SAM" id="MobiDB-lite"/>
    </source>
</evidence>
<dbReference type="AlphaFoldDB" id="A0A2P2P221"/>
<reference evidence="2" key="1">
    <citation type="submission" date="2018-02" db="EMBL/GenBank/DDBJ databases">
        <title>Rhizophora mucronata_Transcriptome.</title>
        <authorList>
            <person name="Meera S.P."/>
            <person name="Sreeshan A."/>
            <person name="Augustine A."/>
        </authorList>
    </citation>
    <scope>NUCLEOTIDE SEQUENCE</scope>
    <source>
        <tissue evidence="2">Leaf</tissue>
    </source>
</reference>
<proteinExistence type="predicted"/>